<dbReference type="PANTHER" id="PTHR11481:SF64">
    <property type="entry name" value="FC RECEPTOR-LIKE PROTEIN 4"/>
    <property type="match status" value="1"/>
</dbReference>
<dbReference type="InterPro" id="IPR050488">
    <property type="entry name" value="Ig_Fc_receptor"/>
</dbReference>
<dbReference type="GO" id="GO:0006955">
    <property type="term" value="P:immune response"/>
    <property type="evidence" value="ECO:0007669"/>
    <property type="project" value="TreeGrafter"/>
</dbReference>
<feature type="region of interest" description="Disordered" evidence="3">
    <location>
        <begin position="360"/>
        <end position="390"/>
    </location>
</feature>
<reference evidence="8" key="1">
    <citation type="submission" date="2025-08" db="UniProtKB">
        <authorList>
            <consortium name="RefSeq"/>
        </authorList>
    </citation>
    <scope>IDENTIFICATION</scope>
    <source>
        <tissue evidence="8">Brain</tissue>
    </source>
</reference>
<keyword evidence="4" id="KW-0812">Transmembrane</keyword>
<dbReference type="AlphaFoldDB" id="A0AAJ8B2X6"/>
<feature type="signal peptide" evidence="5">
    <location>
        <begin position="1"/>
        <end position="24"/>
    </location>
</feature>
<dbReference type="GO" id="GO:0004888">
    <property type="term" value="F:transmembrane signaling receptor activity"/>
    <property type="evidence" value="ECO:0007669"/>
    <property type="project" value="TreeGrafter"/>
</dbReference>
<evidence type="ECO:0000256" key="4">
    <source>
        <dbReference type="SAM" id="Phobius"/>
    </source>
</evidence>
<evidence type="ECO:0000259" key="6">
    <source>
        <dbReference type="PROSITE" id="PS50835"/>
    </source>
</evidence>
<evidence type="ECO:0000313" key="8">
    <source>
        <dbReference type="RefSeq" id="XP_050924725.1"/>
    </source>
</evidence>
<gene>
    <name evidence="8" type="primary">LOC108874226</name>
</gene>
<keyword evidence="1 5" id="KW-0732">Signal</keyword>
<dbReference type="Gene3D" id="2.60.40.10">
    <property type="entry name" value="Immunoglobulins"/>
    <property type="match status" value="2"/>
</dbReference>
<name>A0AAJ8B2X6_LATCA</name>
<feature type="transmembrane region" description="Helical" evidence="4">
    <location>
        <begin position="267"/>
        <end position="292"/>
    </location>
</feature>
<dbReference type="PANTHER" id="PTHR11481">
    <property type="entry name" value="IMMUNOGLOBULIN FC RECEPTOR"/>
    <property type="match status" value="1"/>
</dbReference>
<feature type="compositionally biased region" description="Low complexity" evidence="3">
    <location>
        <begin position="232"/>
        <end position="259"/>
    </location>
</feature>
<proteinExistence type="predicted"/>
<evidence type="ECO:0000256" key="3">
    <source>
        <dbReference type="SAM" id="MobiDB-lite"/>
    </source>
</evidence>
<dbReference type="InterPro" id="IPR013783">
    <property type="entry name" value="Ig-like_fold"/>
</dbReference>
<feature type="region of interest" description="Disordered" evidence="3">
    <location>
        <begin position="190"/>
        <end position="259"/>
    </location>
</feature>
<dbReference type="SMART" id="SM00409">
    <property type="entry name" value="IG"/>
    <property type="match status" value="2"/>
</dbReference>
<evidence type="ECO:0000256" key="5">
    <source>
        <dbReference type="SAM" id="SignalP"/>
    </source>
</evidence>
<keyword evidence="4" id="KW-1133">Transmembrane helix</keyword>
<dbReference type="GO" id="GO:0007166">
    <property type="term" value="P:cell surface receptor signaling pathway"/>
    <property type="evidence" value="ECO:0007669"/>
    <property type="project" value="TreeGrafter"/>
</dbReference>
<dbReference type="RefSeq" id="XP_050924725.1">
    <property type="nucleotide sequence ID" value="XM_051068768.1"/>
</dbReference>
<keyword evidence="4" id="KW-0472">Membrane</keyword>
<dbReference type="GO" id="GO:0009897">
    <property type="term" value="C:external side of plasma membrane"/>
    <property type="evidence" value="ECO:0007669"/>
    <property type="project" value="TreeGrafter"/>
</dbReference>
<accession>A0AAJ8B2X6</accession>
<dbReference type="InterPro" id="IPR003599">
    <property type="entry name" value="Ig_sub"/>
</dbReference>
<feature type="compositionally biased region" description="Pro residues" evidence="3">
    <location>
        <begin position="200"/>
        <end position="231"/>
    </location>
</feature>
<dbReference type="GeneID" id="108874226"/>
<dbReference type="InterPro" id="IPR036179">
    <property type="entry name" value="Ig-like_dom_sf"/>
</dbReference>
<feature type="chain" id="PRO_5042577774" evidence="5">
    <location>
        <begin position="25"/>
        <end position="390"/>
    </location>
</feature>
<protein>
    <submittedName>
        <fullName evidence="8">Uncharacterized protein LOC108874226 isoform X2</fullName>
    </submittedName>
</protein>
<dbReference type="PROSITE" id="PS50835">
    <property type="entry name" value="IG_LIKE"/>
    <property type="match status" value="1"/>
</dbReference>
<evidence type="ECO:0000256" key="2">
    <source>
        <dbReference type="ARBA" id="ARBA00023157"/>
    </source>
</evidence>
<sequence length="390" mass="41955">MKTPSVSLLLGVSVLLLSGLTVSAVSLNVSPNRLQFFKEESVSLRCEGQVVSDGQTVKRTRGGQTEDCGPASGFGRFDGSSCIISGLSVSDSGGYWCEDRADQINISVINTVTDKAGVPVILEIPALPVMTGSDVTLRCRDKDNNRFKTFFFRDGKDLGSGPDGELPLSKVQQSHEGLYWCYRNKGVDSPQSRLRVRAPPSSPLPPPPRPPPTTSPPKPDLHPSPPPPPSSPLSFPVGPSSNSSTDSHKSSNPSLPPFESSSFLRSLPVHVIAALGSLVLLVLLVLVLGGLLQQWRKQTGSRHPPPPVDVTYADVSIRPTVSRRDRCSSDEDTVYSAVRTHTAGTDEVIYGQVIIRGQRTADRRTEQPSDPDVVYSSVRAGESHLQQSVC</sequence>
<dbReference type="SUPFAM" id="SSF48726">
    <property type="entry name" value="Immunoglobulin"/>
    <property type="match status" value="2"/>
</dbReference>
<dbReference type="Proteomes" id="UP000694890">
    <property type="component" value="Unplaced"/>
</dbReference>
<evidence type="ECO:0000256" key="1">
    <source>
        <dbReference type="ARBA" id="ARBA00022729"/>
    </source>
</evidence>
<evidence type="ECO:0000313" key="7">
    <source>
        <dbReference type="Proteomes" id="UP000694890"/>
    </source>
</evidence>
<organism evidence="7 8">
    <name type="scientific">Lates calcarifer</name>
    <name type="common">Barramundi</name>
    <name type="synonym">Holocentrus calcarifer</name>
    <dbReference type="NCBI Taxonomy" id="8187"/>
    <lineage>
        <taxon>Eukaryota</taxon>
        <taxon>Metazoa</taxon>
        <taxon>Chordata</taxon>
        <taxon>Craniata</taxon>
        <taxon>Vertebrata</taxon>
        <taxon>Euteleostomi</taxon>
        <taxon>Actinopterygii</taxon>
        <taxon>Neopterygii</taxon>
        <taxon>Teleostei</taxon>
        <taxon>Neoteleostei</taxon>
        <taxon>Acanthomorphata</taxon>
        <taxon>Carangaria</taxon>
        <taxon>Carangaria incertae sedis</taxon>
        <taxon>Centropomidae</taxon>
        <taxon>Lates</taxon>
    </lineage>
</organism>
<dbReference type="InterPro" id="IPR007110">
    <property type="entry name" value="Ig-like_dom"/>
</dbReference>
<keyword evidence="2" id="KW-1015">Disulfide bond</keyword>
<feature type="domain" description="Ig-like" evidence="6">
    <location>
        <begin position="119"/>
        <end position="197"/>
    </location>
</feature>